<dbReference type="EMBL" id="AP023174">
    <property type="protein sequence ID" value="BCF89090.1"/>
    <property type="molecule type" value="Genomic_DNA"/>
</dbReference>
<dbReference type="Proteomes" id="UP000510888">
    <property type="component" value="Chromosome 1"/>
</dbReference>
<evidence type="ECO:0000313" key="1">
    <source>
        <dbReference type="EMBL" id="BCF89090.1"/>
    </source>
</evidence>
<dbReference type="RefSeq" id="WP_180720020.1">
    <property type="nucleotide sequence ID" value="NZ_AP023174.1"/>
</dbReference>
<protein>
    <submittedName>
        <fullName evidence="1">Uncharacterized protein</fullName>
    </submittedName>
</protein>
<gene>
    <name evidence="1" type="ORF">PPGU16_21570</name>
</gene>
<accession>A0A7I8BLS8</accession>
<organism evidence="1 2">
    <name type="scientific">Paraburkholderia largidicola</name>
    <dbReference type="NCBI Taxonomy" id="3014751"/>
    <lineage>
        <taxon>Bacteria</taxon>
        <taxon>Pseudomonadati</taxon>
        <taxon>Pseudomonadota</taxon>
        <taxon>Betaproteobacteria</taxon>
        <taxon>Burkholderiales</taxon>
        <taxon>Burkholderiaceae</taxon>
        <taxon>Paraburkholderia</taxon>
    </lineage>
</organism>
<evidence type="ECO:0000313" key="2">
    <source>
        <dbReference type="Proteomes" id="UP000510888"/>
    </source>
</evidence>
<proteinExistence type="predicted"/>
<dbReference type="AlphaFoldDB" id="A0A7I8BLS8"/>
<sequence>MTRRLKLDRFDDYAFAPSTDDVWFDKAEESVEFLKELTKGDEVLIHAIGPQLLISGVLAPAAQVTPADHDDLMNGYVDWEDTWCIQQSYGGGRPHEIYLEPPLAGCGCKSLRSGEPLFFKRSFLGVDVPQQIELSQKLIHCLELYFMADRSAYCRLDDRGDIEEVIRIVRRHADDPDRETTIITILAKDLSRYMTVSGMALVYFFDFTRFRPSGFNGWDDHGRLERRAPDLFYDVGFAHQASFANGRLIVRPTITVDDLVAEWKDELDGSKREYATFKIFDRKNGCDVETSCGPDSIVNYFTESDLPWEISPAFFRPEVLHRFKADPDKFTMEHRSISCRGAWYLKGYDVNEVGQVHVYIGDLARLPIEEQRYWQSFNEWPKGTISKRAYENDIRGEFSSEYDPLDSLKRKVSFLNEKKPEWWSFRSESVMATAHYPVTDSVREWGDEIMALDQMLVEGLMAKPLKSYLQAARVKFEPNWGSLRILQEYAAMKGKTVDEAQSLMAPLRELHSLRTTLRGHTSTTDRKDAEQAARRDFGGLDKQYRDLTARCDAAMKEIVGLLGLQCNQD</sequence>
<dbReference type="KEGG" id="plad:PPGU16_21570"/>
<keyword evidence="2" id="KW-1185">Reference proteome</keyword>
<reference evidence="1 2" key="1">
    <citation type="journal article" date="2020" name="Genes (Basel)">
        <title>Genomic Comparison of Insect Gut Symbionts from Divergent Burkholderia Subclades.</title>
        <authorList>
            <person name="Takeshita K."/>
            <person name="Kikuchi Y."/>
        </authorList>
    </citation>
    <scope>NUCLEOTIDE SEQUENCE [LARGE SCALE GENOMIC DNA]</scope>
    <source>
        <strain evidence="1 2">PGU16</strain>
    </source>
</reference>
<name>A0A7I8BLS8_9BURK</name>